<feature type="compositionally biased region" description="Acidic residues" evidence="3">
    <location>
        <begin position="1108"/>
        <end position="1117"/>
    </location>
</feature>
<evidence type="ECO:0000256" key="3">
    <source>
        <dbReference type="SAM" id="MobiDB-lite"/>
    </source>
</evidence>
<name>A0A9W8C2H5_TRIRA</name>
<feature type="compositionally biased region" description="Basic and acidic residues" evidence="3">
    <location>
        <begin position="250"/>
        <end position="259"/>
    </location>
</feature>
<feature type="coiled-coil region" evidence="2">
    <location>
        <begin position="568"/>
        <end position="609"/>
    </location>
</feature>
<keyword evidence="6" id="KW-1185">Reference proteome</keyword>
<feature type="non-terminal residue" evidence="5">
    <location>
        <position position="1255"/>
    </location>
</feature>
<feature type="region of interest" description="Disordered" evidence="3">
    <location>
        <begin position="1075"/>
        <end position="1174"/>
    </location>
</feature>
<feature type="compositionally biased region" description="Polar residues" evidence="3">
    <location>
        <begin position="1090"/>
        <end position="1104"/>
    </location>
</feature>
<evidence type="ECO:0000256" key="2">
    <source>
        <dbReference type="SAM" id="Coils"/>
    </source>
</evidence>
<dbReference type="InterPro" id="IPR026161">
    <property type="entry name" value="FAM178"/>
</dbReference>
<dbReference type="Pfam" id="PF14816">
    <property type="entry name" value="CANIN"/>
    <property type="match status" value="1"/>
</dbReference>
<reference evidence="5" key="1">
    <citation type="submission" date="2021-02" db="EMBL/GenBank/DDBJ databases">
        <title>Comparative genomics reveals that relaxation of natural selection precedes convergent phenotypic evolution of cavefish.</title>
        <authorList>
            <person name="Peng Z."/>
        </authorList>
    </citation>
    <scope>NUCLEOTIDE SEQUENCE</scope>
    <source>
        <tissue evidence="5">Muscle</tissue>
    </source>
</reference>
<sequence>FSGAHPPDITTLETWITVKELIPLGIPRRQSSDGTSRPASVRPCLEPPEKTPKVSSAQPKPELPVKNPELGRRESKIFNKSAKTELDRLSNCSVVMRKLQANSGNIYPCKDGSLSPMTKKDLQRTSSYKRDRDISLALSKELNENLRLNKCILPPIDVKSRRHTLPQPSHSRPNSSCLVQERPRSSFSTALRIHHRPDQRKDRMERRDHKTSIYSNMSNQKESSPPRGKPSREGRESLSAKRKRESSTGSEKDHKRPCVDARLTPSLTPDIYSPPKFVKRAFLNSVNEPVLTIKDKLTPKPLSQTSDPNKPRRLPSISRQLFKRETGSKSNTESDKTHLFQPTKQPKDSIVAHANKNPKTPPSQPHLRKISPKSSTTFDSIEGLFTPDPCLPAPKTHSKNTNGEREGNAAPTHTSSLPSLKESVKISSSSHRPDLRTPSFAGHAGSCKMESDERTLLKVEQSRSPKANMPVPAASVKAEGSSEKKRSPLWKDPLDIELGDDSEDDLRESCAINLSSSDEDEQLPSLREIMDWRACEPVTPERDAFSEPNTPVPKAKAAPVALKAKTNAVSYRNTLEQMLQEKEQYQRSKELERQLLESCQEDLLNLNEDENSDAKEEDISLEQREFLQKFSVASCAIREIHPGEEIFTPAKFGRLFNHLTLDLRKISVTPQNRSQHIFLQARTEQVLFLISAGLLRTAYISFPCQPEVTLWLFQMMSVHPNPITSSRILDSLRSIALSAAEHIVENPNTQNQSQRFKVWVPTLQDIALVFLNMGASFISLFPLEALQPPFTEGDLLECFQPEETSHGTRISDQANDTLPAHNFENVLRYLSLFTALCPRAYTDEELLLLLTVVCRIGLETHLQLLPIGHFTLLLQNLLKNIKHWDFQLSKACETLSDLSEDHHNLRRLVYLLPDGSRGKQLKQHLSVSIISKLLNHTCTYKPSNTEFKLSALKPFLPHMRPSSLVKALRSSKSTEDCHATLDQQAYYLCYSLLTLTNEASNFEFLPSIQRNELRSLSSQLEKHIKCDIRESEKMLYRSKVKDFVARIYTRWQVLLVRTRPQEGKLYDYWKPLPEDEIPNSPQGKPCLRAQDTSDNAVETQTRDVNSAEPEEDAESKEEEEKQRAEEHEDPQGSEDVAQGHDERTDNHREIKERSHEATQQLMEQNDDDEKLKEMPDEKLVGSFEELMESDEDLMRRMVELLNEDEGPCKDRRYENKENNKELEELENLLEKDEELLDESNEGRDLGGDVIGLGGV</sequence>
<feature type="compositionally biased region" description="Basic and acidic residues" evidence="3">
    <location>
        <begin position="449"/>
        <end position="463"/>
    </location>
</feature>
<dbReference type="EMBL" id="JAFHDT010000009">
    <property type="protein sequence ID" value="KAI7805963.1"/>
    <property type="molecule type" value="Genomic_DNA"/>
</dbReference>
<accession>A0A9W8C2H5</accession>
<feature type="compositionally biased region" description="Basic and acidic residues" evidence="3">
    <location>
        <begin position="199"/>
        <end position="211"/>
    </location>
</feature>
<feature type="compositionally biased region" description="Basic and acidic residues" evidence="3">
    <location>
        <begin position="230"/>
        <end position="239"/>
    </location>
</feature>
<dbReference type="InterPro" id="IPR044276">
    <property type="entry name" value="CANIN_dom"/>
</dbReference>
<dbReference type="AlphaFoldDB" id="A0A9W8C2H5"/>
<feature type="region of interest" description="Disordered" evidence="3">
    <location>
        <begin position="297"/>
        <end position="503"/>
    </location>
</feature>
<comment type="similarity">
    <text evidence="1">Belongs to the FAM178 family.</text>
</comment>
<gene>
    <name evidence="5" type="ORF">IRJ41_022679</name>
</gene>
<dbReference type="PANTHER" id="PTHR16046">
    <property type="entry name" value="SMC5-SMC6 COMPLEX LOCALIZATION FACTOR 2"/>
    <property type="match status" value="1"/>
</dbReference>
<feature type="region of interest" description="Disordered" evidence="3">
    <location>
        <begin position="1234"/>
        <end position="1255"/>
    </location>
</feature>
<organism evidence="5 6">
    <name type="scientific">Triplophysa rosa</name>
    <name type="common">Cave loach</name>
    <dbReference type="NCBI Taxonomy" id="992332"/>
    <lineage>
        <taxon>Eukaryota</taxon>
        <taxon>Metazoa</taxon>
        <taxon>Chordata</taxon>
        <taxon>Craniata</taxon>
        <taxon>Vertebrata</taxon>
        <taxon>Euteleostomi</taxon>
        <taxon>Actinopterygii</taxon>
        <taxon>Neopterygii</taxon>
        <taxon>Teleostei</taxon>
        <taxon>Ostariophysi</taxon>
        <taxon>Cypriniformes</taxon>
        <taxon>Nemacheilidae</taxon>
        <taxon>Triplophysa</taxon>
    </lineage>
</organism>
<feature type="domain" description="Coiled-coil SMC6 And NSE5 INteracting (CANIN)" evidence="4">
    <location>
        <begin position="565"/>
        <end position="939"/>
    </location>
</feature>
<feature type="compositionally biased region" description="Basic and acidic residues" evidence="3">
    <location>
        <begin position="1137"/>
        <end position="1156"/>
    </location>
</feature>
<evidence type="ECO:0000313" key="6">
    <source>
        <dbReference type="Proteomes" id="UP001059041"/>
    </source>
</evidence>
<evidence type="ECO:0000259" key="4">
    <source>
        <dbReference type="Pfam" id="PF14816"/>
    </source>
</evidence>
<feature type="compositionally biased region" description="Basic and acidic residues" evidence="3">
    <location>
        <begin position="1118"/>
        <end position="1130"/>
    </location>
</feature>
<feature type="compositionally biased region" description="Polar residues" evidence="3">
    <location>
        <begin position="212"/>
        <end position="223"/>
    </location>
</feature>
<keyword evidence="2" id="KW-0175">Coiled coil</keyword>
<dbReference type="Proteomes" id="UP001059041">
    <property type="component" value="Linkage Group LG9"/>
</dbReference>
<feature type="compositionally biased region" description="Low complexity" evidence="3">
    <location>
        <begin position="419"/>
        <end position="430"/>
    </location>
</feature>
<feature type="region of interest" description="Disordered" evidence="3">
    <location>
        <begin position="26"/>
        <end position="72"/>
    </location>
</feature>
<protein>
    <recommendedName>
        <fullName evidence="4">Coiled-coil SMC6 And NSE5 INteracting (CANIN) domain-containing protein</fullName>
    </recommendedName>
</protein>
<dbReference type="PANTHER" id="PTHR16046:SF9">
    <property type="entry name" value="SMC5-SMC6 COMPLEX LOCALIZATION FACTOR PROTEIN 2"/>
    <property type="match status" value="1"/>
</dbReference>
<evidence type="ECO:0000256" key="1">
    <source>
        <dbReference type="ARBA" id="ARBA00010311"/>
    </source>
</evidence>
<feature type="region of interest" description="Disordered" evidence="3">
    <location>
        <begin position="159"/>
        <end position="274"/>
    </location>
</feature>
<proteinExistence type="inferred from homology"/>
<comment type="caution">
    <text evidence="5">The sequence shown here is derived from an EMBL/GenBank/DDBJ whole genome shotgun (WGS) entry which is preliminary data.</text>
</comment>
<feature type="compositionally biased region" description="Basic and acidic residues" evidence="3">
    <location>
        <begin position="322"/>
        <end position="338"/>
    </location>
</feature>
<feature type="compositionally biased region" description="Polar residues" evidence="3">
    <location>
        <begin position="166"/>
        <end position="178"/>
    </location>
</feature>
<evidence type="ECO:0000313" key="5">
    <source>
        <dbReference type="EMBL" id="KAI7805963.1"/>
    </source>
</evidence>